<evidence type="ECO:0000313" key="5">
    <source>
        <dbReference type="EMBL" id="QYB19132.1"/>
    </source>
</evidence>
<evidence type="ECO:0000256" key="1">
    <source>
        <dbReference type="ARBA" id="ARBA00010111"/>
    </source>
</evidence>
<name>A0A8F8SQ69_9STRA</name>
<evidence type="ECO:0000256" key="3">
    <source>
        <dbReference type="ARBA" id="ARBA00023274"/>
    </source>
</evidence>
<proteinExistence type="inferred from homology"/>
<reference evidence="5" key="1">
    <citation type="journal article" date="2021" name="Int. J. Mol. Sci.">
        <title>Extreme Enlargement of the Inverted Repeat Region in the Plastid Genomes of Diatoms from the Genus Climaconeis.</title>
        <authorList>
            <person name="Gastineau R."/>
            <person name="Davidovich N.A."/>
            <person name="Davidovich O.I."/>
            <person name="Lemieux C."/>
            <person name="Turmel M."/>
            <person name="Wrobel R.J."/>
            <person name="Witkowski A."/>
        </authorList>
    </citation>
    <scope>NUCLEOTIDE SEQUENCE</scope>
    <source>
        <strain evidence="5">SZCZ1888</strain>
    </source>
</reference>
<dbReference type="Gene3D" id="1.10.287.3980">
    <property type="match status" value="1"/>
</dbReference>
<dbReference type="HAMAP" id="MF_00391">
    <property type="entry name" value="Ribosomal_bL34"/>
    <property type="match status" value="1"/>
</dbReference>
<keyword evidence="2 5" id="KW-0689">Ribosomal protein</keyword>
<dbReference type="EMBL" id="MZ365054">
    <property type="protein sequence ID" value="QYB19132.1"/>
    <property type="molecule type" value="Genomic_DNA"/>
</dbReference>
<dbReference type="InterPro" id="IPR000271">
    <property type="entry name" value="Ribosomal_bL34"/>
</dbReference>
<geneLocation type="plastid" evidence="5"/>
<accession>A0A8F8SQ69</accession>
<feature type="region of interest" description="Disordered" evidence="4">
    <location>
        <begin position="1"/>
        <end position="48"/>
    </location>
</feature>
<keyword evidence="5" id="KW-0934">Plastid</keyword>
<dbReference type="EMBL" id="MZ365054">
    <property type="protein sequence ID" value="QYB19021.1"/>
    <property type="molecule type" value="Genomic_DNA"/>
</dbReference>
<dbReference type="Pfam" id="PF00468">
    <property type="entry name" value="Ribosomal_L34"/>
    <property type="match status" value="1"/>
</dbReference>
<keyword evidence="3" id="KW-0687">Ribonucleoprotein</keyword>
<comment type="similarity">
    <text evidence="1">Belongs to the bacterial ribosomal protein bL34 family.</text>
</comment>
<organism evidence="5">
    <name type="scientific">Climaconeis cf. scalaris</name>
    <dbReference type="NCBI Taxonomy" id="2846828"/>
    <lineage>
        <taxon>Eukaryota</taxon>
        <taxon>Sar</taxon>
        <taxon>Stramenopiles</taxon>
        <taxon>Ochrophyta</taxon>
        <taxon>Bacillariophyta</taxon>
        <taxon>Bacillariophyceae</taxon>
        <taxon>Bacillariophycidae</taxon>
        <taxon>Naviculales</taxon>
        <taxon>Berkeleyaceae</taxon>
        <taxon>Climaconeis</taxon>
    </lineage>
</organism>
<feature type="compositionally biased region" description="Basic residues" evidence="4">
    <location>
        <begin position="31"/>
        <end position="41"/>
    </location>
</feature>
<dbReference type="NCBIfam" id="TIGR01030">
    <property type="entry name" value="rpmH_bact"/>
    <property type="match status" value="1"/>
</dbReference>
<dbReference type="GO" id="GO:0005840">
    <property type="term" value="C:ribosome"/>
    <property type="evidence" value="ECO:0007669"/>
    <property type="project" value="UniProtKB-KW"/>
</dbReference>
<dbReference type="AlphaFoldDB" id="A0A8F8SQ69"/>
<dbReference type="GO" id="GO:0006412">
    <property type="term" value="P:translation"/>
    <property type="evidence" value="ECO:0007669"/>
    <property type="project" value="InterPro"/>
</dbReference>
<sequence length="48" mass="5551">MSKKTLSNKGRYSVLKVSGFRSRMSTPQGRKILRNRRKKGRTNLAISR</sequence>
<feature type="compositionally biased region" description="Polar residues" evidence="4">
    <location>
        <begin position="1"/>
        <end position="10"/>
    </location>
</feature>
<evidence type="ECO:0000256" key="4">
    <source>
        <dbReference type="SAM" id="MobiDB-lite"/>
    </source>
</evidence>
<dbReference type="GO" id="GO:0003735">
    <property type="term" value="F:structural constituent of ribosome"/>
    <property type="evidence" value="ECO:0007669"/>
    <property type="project" value="InterPro"/>
</dbReference>
<protein>
    <submittedName>
        <fullName evidence="5">Ribosomal protein L34</fullName>
    </submittedName>
</protein>
<dbReference type="GO" id="GO:1990904">
    <property type="term" value="C:ribonucleoprotein complex"/>
    <property type="evidence" value="ECO:0007669"/>
    <property type="project" value="UniProtKB-KW"/>
</dbReference>
<gene>
    <name evidence="5" type="primary">rpl34</name>
</gene>
<evidence type="ECO:0000256" key="2">
    <source>
        <dbReference type="ARBA" id="ARBA00022980"/>
    </source>
</evidence>